<organism evidence="2 3">
    <name type="scientific">Paractinoplanes ovalisporus</name>
    <dbReference type="NCBI Taxonomy" id="2810368"/>
    <lineage>
        <taxon>Bacteria</taxon>
        <taxon>Bacillati</taxon>
        <taxon>Actinomycetota</taxon>
        <taxon>Actinomycetes</taxon>
        <taxon>Micromonosporales</taxon>
        <taxon>Micromonosporaceae</taxon>
        <taxon>Paractinoplanes</taxon>
    </lineage>
</organism>
<evidence type="ECO:0000313" key="2">
    <source>
        <dbReference type="EMBL" id="MBM2623272.1"/>
    </source>
</evidence>
<protein>
    <submittedName>
        <fullName evidence="2">Uncharacterized protein</fullName>
    </submittedName>
</protein>
<accession>A0ABS2ATS4</accession>
<reference evidence="2 3" key="1">
    <citation type="submission" date="2021-01" db="EMBL/GenBank/DDBJ databases">
        <title>Actinoplanes sp. nov. LDG1-06 isolated from lichen.</title>
        <authorList>
            <person name="Saeng-In P."/>
            <person name="Phongsopitanun W."/>
            <person name="Kanchanasin P."/>
            <person name="Yuki M."/>
            <person name="Kudo T."/>
            <person name="Ohkuma M."/>
            <person name="Tanasupawat S."/>
        </authorList>
    </citation>
    <scope>NUCLEOTIDE SEQUENCE [LARGE SCALE GENOMIC DNA]</scope>
    <source>
        <strain evidence="2 3">LDG1-06</strain>
    </source>
</reference>
<feature type="transmembrane region" description="Helical" evidence="1">
    <location>
        <begin position="27"/>
        <end position="44"/>
    </location>
</feature>
<keyword evidence="1" id="KW-0472">Membrane</keyword>
<evidence type="ECO:0000313" key="3">
    <source>
        <dbReference type="Proteomes" id="UP000632138"/>
    </source>
</evidence>
<proteinExistence type="predicted"/>
<keyword evidence="1" id="KW-1133">Transmembrane helix</keyword>
<gene>
    <name evidence="2" type="ORF">JIG36_48025</name>
</gene>
<comment type="caution">
    <text evidence="2">The sequence shown here is derived from an EMBL/GenBank/DDBJ whole genome shotgun (WGS) entry which is preliminary data.</text>
</comment>
<evidence type="ECO:0000256" key="1">
    <source>
        <dbReference type="SAM" id="Phobius"/>
    </source>
</evidence>
<sequence>MVASRVLSALLGIGAYFDDRAPTWARIGVTVAMVLTALAVWLLMPALRNRRVSQAAG</sequence>
<name>A0ABS2ATS4_9ACTN</name>
<keyword evidence="1" id="KW-0812">Transmembrane</keyword>
<dbReference type="EMBL" id="JAENHP010000033">
    <property type="protein sequence ID" value="MBM2623272.1"/>
    <property type="molecule type" value="Genomic_DNA"/>
</dbReference>
<dbReference type="RefSeq" id="WP_203383622.1">
    <property type="nucleotide sequence ID" value="NZ_JAENHP010000033.1"/>
</dbReference>
<dbReference type="Proteomes" id="UP000632138">
    <property type="component" value="Unassembled WGS sequence"/>
</dbReference>
<keyword evidence="3" id="KW-1185">Reference proteome</keyword>